<organism evidence="2 3">
    <name type="scientific">Chromohalobacter sarecensis</name>
    <dbReference type="NCBI Taxonomy" id="245294"/>
    <lineage>
        <taxon>Bacteria</taxon>
        <taxon>Pseudomonadati</taxon>
        <taxon>Pseudomonadota</taxon>
        <taxon>Gammaproteobacteria</taxon>
        <taxon>Oceanospirillales</taxon>
        <taxon>Halomonadaceae</taxon>
        <taxon>Chromohalobacter</taxon>
    </lineage>
</organism>
<dbReference type="RefSeq" id="WP_378110383.1">
    <property type="nucleotide sequence ID" value="NZ_JAKGAN010000003.1"/>
</dbReference>
<accession>A0ABV9D3R0</accession>
<dbReference type="InterPro" id="IPR029068">
    <property type="entry name" value="Glyas_Bleomycin-R_OHBP_Dase"/>
</dbReference>
<dbReference type="Proteomes" id="UP001596030">
    <property type="component" value="Unassembled WGS sequence"/>
</dbReference>
<evidence type="ECO:0000313" key="2">
    <source>
        <dbReference type="EMBL" id="MFC4539419.1"/>
    </source>
</evidence>
<comment type="caution">
    <text evidence="2">The sequence shown here is derived from an EMBL/GenBank/DDBJ whole genome shotgun (WGS) entry which is preliminary data.</text>
</comment>
<name>A0ABV9D3R0_9GAMM</name>
<keyword evidence="3" id="KW-1185">Reference proteome</keyword>
<evidence type="ECO:0000313" key="3">
    <source>
        <dbReference type="Proteomes" id="UP001596030"/>
    </source>
</evidence>
<reference evidence="3" key="1">
    <citation type="journal article" date="2019" name="Int. J. Syst. Evol. Microbiol.">
        <title>The Global Catalogue of Microorganisms (GCM) 10K type strain sequencing project: providing services to taxonomists for standard genome sequencing and annotation.</title>
        <authorList>
            <consortium name="The Broad Institute Genomics Platform"/>
            <consortium name="The Broad Institute Genome Sequencing Center for Infectious Disease"/>
            <person name="Wu L."/>
            <person name="Ma J."/>
        </authorList>
    </citation>
    <scope>NUCLEOTIDE SEQUENCE [LARGE SCALE GENOMIC DNA]</scope>
    <source>
        <strain evidence="3">CGMCC 1.12121</strain>
    </source>
</reference>
<dbReference type="SUPFAM" id="SSF54593">
    <property type="entry name" value="Glyoxalase/Bleomycin resistance protein/Dihydroxybiphenyl dioxygenase"/>
    <property type="match status" value="1"/>
</dbReference>
<evidence type="ECO:0000259" key="1">
    <source>
        <dbReference type="Pfam" id="PF18029"/>
    </source>
</evidence>
<gene>
    <name evidence="2" type="ORF">ACFO0U_11585</name>
</gene>
<dbReference type="Gene3D" id="3.10.180.10">
    <property type="entry name" value="2,3-Dihydroxybiphenyl 1,2-Dioxygenase, domain 1"/>
    <property type="match status" value="1"/>
</dbReference>
<proteinExistence type="predicted"/>
<dbReference type="CDD" id="cd06587">
    <property type="entry name" value="VOC"/>
    <property type="match status" value="1"/>
</dbReference>
<dbReference type="PANTHER" id="PTHR35908">
    <property type="entry name" value="HYPOTHETICAL FUSION PROTEIN"/>
    <property type="match status" value="1"/>
</dbReference>
<sequence length="126" mass="14067">MHKSRLQALVIDCGTDQLDGDAAFWGAALGCKVFSYNAEPEDENYRGLEVDPSQPLMLVQKVSHPSRVHLDIETDDIDAEVARLGRLGAKKVGQVRDFSILEAPSGHRFCVVPVQRPDFYEKANIW</sequence>
<feature type="domain" description="Glyoxalase-like" evidence="1">
    <location>
        <begin position="9"/>
        <end position="112"/>
    </location>
</feature>
<dbReference type="EMBL" id="JBHSEU010000019">
    <property type="protein sequence ID" value="MFC4539419.1"/>
    <property type="molecule type" value="Genomic_DNA"/>
</dbReference>
<dbReference type="PANTHER" id="PTHR35908:SF1">
    <property type="entry name" value="CONSERVED PROTEIN"/>
    <property type="match status" value="1"/>
</dbReference>
<dbReference type="Pfam" id="PF18029">
    <property type="entry name" value="Glyoxalase_6"/>
    <property type="match status" value="1"/>
</dbReference>
<dbReference type="InterPro" id="IPR041581">
    <property type="entry name" value="Glyoxalase_6"/>
</dbReference>
<protein>
    <submittedName>
        <fullName evidence="2">VOC family protein</fullName>
    </submittedName>
</protein>